<evidence type="ECO:0000313" key="1">
    <source>
        <dbReference type="EMBL" id="CAA6823577.1"/>
    </source>
</evidence>
<name>A0A6S6TZP5_9GAMM</name>
<proteinExistence type="predicted"/>
<gene>
    <name evidence="1" type="ORF">HELGO_WM23814</name>
</gene>
<accession>A0A6S6TZP5</accession>
<reference evidence="1" key="1">
    <citation type="submission" date="2020-01" db="EMBL/GenBank/DDBJ databases">
        <authorList>
            <person name="Meier V. D."/>
            <person name="Meier V D."/>
        </authorList>
    </citation>
    <scope>NUCLEOTIDE SEQUENCE</scope>
    <source>
        <strain evidence="1">HLG_WM_MAG_08</strain>
    </source>
</reference>
<protein>
    <submittedName>
        <fullName evidence="1">Uncharacterized protein</fullName>
    </submittedName>
</protein>
<dbReference type="EMBL" id="CACVAV010000364">
    <property type="protein sequence ID" value="CAA6823577.1"/>
    <property type="molecule type" value="Genomic_DNA"/>
</dbReference>
<organism evidence="1">
    <name type="scientific">uncultured Thiotrichaceae bacterium</name>
    <dbReference type="NCBI Taxonomy" id="298394"/>
    <lineage>
        <taxon>Bacteria</taxon>
        <taxon>Pseudomonadati</taxon>
        <taxon>Pseudomonadota</taxon>
        <taxon>Gammaproteobacteria</taxon>
        <taxon>Thiotrichales</taxon>
        <taxon>Thiotrichaceae</taxon>
        <taxon>environmental samples</taxon>
    </lineage>
</organism>
<dbReference type="AlphaFoldDB" id="A0A6S6TZP5"/>
<sequence length="147" mass="16453">MCKFGLHMLMRESSLLSAGIRPAVLFALFHRTSIYIRACLERLLFFGFRGSRFNRRVLFGSAPQRSPEKRRRTTFGGCRVGCSAPSGLRHKPIGISCGLRSSPPVVPAYENNPLTFRPNCPAMKLRRGRNADNFRAPTLSGLGYGRH</sequence>